<feature type="region of interest" description="Disordered" evidence="2">
    <location>
        <begin position="35"/>
        <end position="59"/>
    </location>
</feature>
<reference evidence="3 4" key="1">
    <citation type="submission" date="2016-11" db="EMBL/GenBank/DDBJ databases">
        <authorList>
            <person name="Jaros S."/>
            <person name="Januszkiewicz K."/>
            <person name="Wedrychowicz H."/>
        </authorList>
    </citation>
    <scope>NUCLEOTIDE SEQUENCE [LARGE SCALE GENOMIC DNA]</scope>
</reference>
<feature type="compositionally biased region" description="Polar residues" evidence="2">
    <location>
        <begin position="349"/>
        <end position="363"/>
    </location>
</feature>
<name>A0A2X0NUH3_9BASI</name>
<feature type="compositionally biased region" description="Basic and acidic residues" evidence="2">
    <location>
        <begin position="39"/>
        <end position="58"/>
    </location>
</feature>
<dbReference type="Proteomes" id="UP000249464">
    <property type="component" value="Unassembled WGS sequence"/>
</dbReference>
<protein>
    <submittedName>
        <fullName evidence="3">BQ5605_C010g06096 protein</fullName>
    </submittedName>
</protein>
<evidence type="ECO:0000256" key="1">
    <source>
        <dbReference type="SAM" id="Coils"/>
    </source>
</evidence>
<feature type="region of interest" description="Disordered" evidence="2">
    <location>
        <begin position="307"/>
        <end position="363"/>
    </location>
</feature>
<evidence type="ECO:0000313" key="4">
    <source>
        <dbReference type="Proteomes" id="UP000249464"/>
    </source>
</evidence>
<gene>
    <name evidence="3" type="primary">BQ5605_C010g06096</name>
    <name evidence="3" type="ORF">BQ5605_C010G06096</name>
</gene>
<evidence type="ECO:0000313" key="3">
    <source>
        <dbReference type="EMBL" id="SGY14195.1"/>
    </source>
</evidence>
<evidence type="ECO:0000256" key="2">
    <source>
        <dbReference type="SAM" id="MobiDB-lite"/>
    </source>
</evidence>
<organism evidence="3 4">
    <name type="scientific">Microbotryum silenes-dioicae</name>
    <dbReference type="NCBI Taxonomy" id="796604"/>
    <lineage>
        <taxon>Eukaryota</taxon>
        <taxon>Fungi</taxon>
        <taxon>Dikarya</taxon>
        <taxon>Basidiomycota</taxon>
        <taxon>Pucciniomycotina</taxon>
        <taxon>Microbotryomycetes</taxon>
        <taxon>Microbotryales</taxon>
        <taxon>Microbotryaceae</taxon>
        <taxon>Microbotryum</taxon>
    </lineage>
</organism>
<sequence>MAWDPKRPTFQHPDYRSSVARAIQRHGLFKRLGLSRFAHSHERQSPPRQTDKRTDAHDPLPSAAVSLSIYKQCTRKQKRSCHRLIRRAALLSLCHFTDPPAHPITFNQIPTQLNTTTKLNAMATFKMQDFTGAAATQAGLSEERSNGVSVPLCQCAFQHGASDVMMDSNIQERGRLLQIELFTSRAEQAEAAIDDVPATLERPNLPAHEKEYLTAKFQRAVVMESKARAQLEKAEKDLQSIVDQRAAKVRQTLLQPTNEPSGLDTSWTSTIQASAGQITMLRAVSTGNGRSPPTLTELRTTDPAVASTLAMPESPSPASPSPTGRRAPRTGLKRSSTDTQLGRVRSTLAKITNSTDSTMEVEE</sequence>
<dbReference type="AlphaFoldDB" id="A0A2X0NUH3"/>
<accession>A0A2X0NUH3</accession>
<keyword evidence="1" id="KW-0175">Coiled coil</keyword>
<dbReference type="EMBL" id="FQNC01000012">
    <property type="protein sequence ID" value="SGY14195.1"/>
    <property type="molecule type" value="Genomic_DNA"/>
</dbReference>
<keyword evidence="4" id="KW-1185">Reference proteome</keyword>
<feature type="coiled-coil region" evidence="1">
    <location>
        <begin position="224"/>
        <end position="251"/>
    </location>
</feature>
<proteinExistence type="predicted"/>